<reference evidence="1" key="1">
    <citation type="submission" date="1999-09" db="EMBL/GenBank/DDBJ databases">
        <title>Genomic sequence for Arabidopsis thaliana BAC F28K19 from chromosome I.</title>
        <authorList>
            <person name="Khan S."/>
            <person name="Brooks S."/>
            <person name="Buehler E."/>
            <person name="Chao Q."/>
            <person name="Dunn P."/>
            <person name="Kim C."/>
            <person name="Shinn P."/>
            <person name="Altafi H."/>
            <person name="Araujo R."/>
            <person name="Conn L."/>
            <person name="Conway A.B."/>
            <person name="Gonzalez A."/>
            <person name="Hansen N.F."/>
            <person name="Huizar L."/>
            <person name="Kremenetskaia I."/>
            <person name="Lenz C."/>
            <person name="Li J."/>
            <person name="Liu S."/>
            <person name="Luros S."/>
            <person name="Rowley D."/>
            <person name="Schwartz J."/>
            <person name="Toriumi M."/>
            <person name="Vysotskaia V."/>
            <person name="Yu G."/>
            <person name="Davis R.W."/>
            <person name="Federspiel N.A."/>
            <person name="Theologis A."/>
            <person name="Ecker J.R."/>
        </authorList>
    </citation>
    <scope>NUCLEOTIDE SEQUENCE</scope>
</reference>
<evidence type="ECO:0000313" key="1">
    <source>
        <dbReference type="EMBL" id="AAF17679.1"/>
    </source>
</evidence>
<proteinExistence type="predicted"/>
<dbReference type="EMBL" id="AC009243">
    <property type="protein sequence ID" value="AAF17679.1"/>
    <property type="molecule type" value="Genomic_DNA"/>
</dbReference>
<name>Q9SH12_ARATH</name>
<protein>
    <submittedName>
        <fullName evidence="1">F28K19.10</fullName>
    </submittedName>
</protein>
<dbReference type="AlphaFoldDB" id="Q9SH12"/>
<reference key="2">
    <citation type="journal article" date="2000" name="Nature">
        <title>Sequence and analysis of chromosome 1 of the plant Arabidopsis thaliana.</title>
        <authorList>
            <person name="Theologis A."/>
            <person name="Ecker J.R."/>
            <person name="Palm C.J."/>
            <person name="Federspiel N.A."/>
            <person name="Kaul S."/>
            <person name="White O."/>
            <person name="Alonso J."/>
            <person name="Altafi H."/>
            <person name="Araujo R."/>
            <person name="Bowman C.L."/>
            <person name="Brooks S.Y."/>
            <person name="Buehler E."/>
            <person name="Chan A."/>
            <person name="Chao Q."/>
            <person name="Chen H."/>
            <person name="Cheuk R.F."/>
            <person name="Chin C.W."/>
            <person name="Chung M.K."/>
            <person name="Conn L."/>
            <person name="Conway A.B."/>
            <person name="Conway A.R."/>
            <person name="Creasy T.H."/>
            <person name="Dewar K."/>
            <person name="Dunn P."/>
            <person name="Etgu P."/>
            <person name="Feldblyum T.V."/>
            <person name="Feng J."/>
            <person name="Fong B."/>
            <person name="Fujii C.Y."/>
            <person name="Gill J.E."/>
            <person name="Goldsmith A.D."/>
            <person name="Haas B."/>
            <person name="Hansen N.F."/>
            <person name="Hughes B."/>
            <person name="Huizar L."/>
            <person name="Hunter J.L."/>
            <person name="Jenkins J."/>
            <person name="Johnson-Hopson C."/>
            <person name="Khan S."/>
            <person name="Khaykin E."/>
            <person name="Kim C.J."/>
            <person name="Koo H.L."/>
            <person name="Kremenetskaia I."/>
            <person name="Kurtz D.B."/>
            <person name="Kwan A."/>
            <person name="Lam B."/>
            <person name="Langin-Hooper S."/>
            <person name="Lee A."/>
            <person name="Lee J.M."/>
            <person name="Lenz C.A."/>
            <person name="Li J.H."/>
            <person name="Li Y."/>
            <person name="Lin X."/>
            <person name="Liu S.X."/>
            <person name="Liu Z.A."/>
            <person name="Luros J.S."/>
            <person name="Maiti R."/>
            <person name="Marziali A."/>
            <person name="Militscher J."/>
            <person name="Miranda M."/>
            <person name="Nguyen M."/>
            <person name="Nierman W.C."/>
            <person name="Osborne B.I."/>
            <person name="Pai G."/>
            <person name="Peterson J."/>
            <person name="Pham P.K."/>
            <person name="Rizzo M."/>
            <person name="Rooney T."/>
            <person name="Rowley D."/>
            <person name="Sakano H."/>
            <person name="Salzberg S.L."/>
            <person name="Schwartz J.R."/>
            <person name="Shinn P."/>
            <person name="Southwick A.M."/>
            <person name="Sun H."/>
            <person name="Tallon L.J."/>
            <person name="Tambunga G."/>
            <person name="Toriumi M.J."/>
            <person name="Town C.D."/>
            <person name="Utterback T."/>
            <person name="Van Aken S."/>
            <person name="Vaysberg M."/>
            <person name="Vysotskaia V.S."/>
            <person name="Walker M."/>
            <person name="Wu D."/>
            <person name="Yu G."/>
            <person name="Fraser C.M."/>
            <person name="Venter J.C."/>
            <person name="Davis R.W."/>
        </authorList>
    </citation>
    <scope>NUCLEOTIDE SEQUENCE [LARGE SCALE GENOMIC DNA]</scope>
    <source>
        <strain>cv. Columbia</strain>
    </source>
</reference>
<organism evidence="1">
    <name type="scientific">Arabidopsis thaliana</name>
    <name type="common">Mouse-ear cress</name>
    <dbReference type="NCBI Taxonomy" id="3702"/>
    <lineage>
        <taxon>Eukaryota</taxon>
        <taxon>Viridiplantae</taxon>
        <taxon>Streptophyta</taxon>
        <taxon>Embryophyta</taxon>
        <taxon>Tracheophyta</taxon>
        <taxon>Spermatophyta</taxon>
        <taxon>Magnoliopsida</taxon>
        <taxon>eudicotyledons</taxon>
        <taxon>Gunneridae</taxon>
        <taxon>Pentapetalae</taxon>
        <taxon>rosids</taxon>
        <taxon>malvids</taxon>
        <taxon>Brassicales</taxon>
        <taxon>Brassicaceae</taxon>
        <taxon>Camelineae</taxon>
        <taxon>Arabidopsis</taxon>
    </lineage>
</organism>
<dbReference type="PIR" id="F96808">
    <property type="entry name" value="F96808"/>
</dbReference>
<reference evidence="1" key="3">
    <citation type="submission" date="2000-10" db="EMBL/GenBank/DDBJ databases">
        <authorList>
            <person name="Chao Q."/>
            <person name="Brooks S."/>
            <person name="Buehler E."/>
            <person name="Johnson-Hopson C."/>
            <person name="Khan S."/>
            <person name="Kim C."/>
            <person name="Shinn P."/>
            <person name="Altafi H."/>
            <person name="Bei B."/>
            <person name="Chin C."/>
            <person name="Chiou J."/>
            <person name="Choi E."/>
            <person name="Conn L."/>
            <person name="Conway A."/>
            <person name="Gonzalez A."/>
            <person name="Hansen N."/>
            <person name="Howing B."/>
            <person name="Koo T."/>
            <person name="Lam B."/>
            <person name="Lee J."/>
            <person name="Lenz C."/>
            <person name="Li J."/>
            <person name="Liu A."/>
            <person name="Liu J."/>
            <person name="Liu S."/>
            <person name="Mukharsky N."/>
            <person name="Nguyen M."/>
            <person name="Palm C."/>
            <person name="Pham P."/>
            <person name="Sakano H."/>
            <person name="Schwartz J."/>
            <person name="Southwick A."/>
            <person name="Thaveri A."/>
            <person name="Toriumi M."/>
            <person name="Vaysberg M."/>
            <person name="Yu G."/>
            <person name="Davis R."/>
            <person name="Federspiel N."/>
            <person name="Theologis A."/>
            <person name="Ecker J."/>
        </authorList>
    </citation>
    <scope>NUCLEOTIDE SEQUENCE</scope>
</reference>
<sequence length="226" mass="26785">MTLSFKFNPPSSLLFSSRFILLLRHPDATFPRRRRILPVKRIQGQVGLVEESSGGFVFQIKWLTCHKGSLLSFKSDLRFICFSCEKAISQRCWKELQNEKLAKLREKLQLQVEKLQQREPCSPTREPLFRYYWQSLLGICKIYISLYFNSMTMLELDLLLGLIYSFLCLTFLKNPISYVQIDLTSERLYKQALVMKQICKLFPLSRVRTSNFRFLSLQLLKYRFHS</sequence>
<accession>Q9SH12</accession>